<dbReference type="EMBL" id="JAMDMX010000157">
    <property type="protein sequence ID" value="MCY9697644.1"/>
    <property type="molecule type" value="Genomic_DNA"/>
</dbReference>
<evidence type="ECO:0000313" key="1">
    <source>
        <dbReference type="EMBL" id="MCY9697644.1"/>
    </source>
</evidence>
<proteinExistence type="predicted"/>
<dbReference type="Proteomes" id="UP001527099">
    <property type="component" value="Unassembled WGS sequence"/>
</dbReference>
<reference evidence="1 2" key="1">
    <citation type="submission" date="2022-05" db="EMBL/GenBank/DDBJ databases">
        <title>Genome Sequencing of Bee-Associated Microbes.</title>
        <authorList>
            <person name="Dunlap C."/>
        </authorList>
    </citation>
    <scope>NUCLEOTIDE SEQUENCE [LARGE SCALE GENOMIC DNA]</scope>
    <source>
        <strain evidence="1 2">NRRL B-14421</strain>
    </source>
</reference>
<name>A0ABT4GNR0_9BACL</name>
<accession>A0ABT4GNR0</accession>
<sequence length="273" mass="30911">MEIKQMVESIVRELIDSLEKQAVKRPKVLYIFYDSTAHEAFTDHFIWLNNHQVNHDILFLDGEASSWLGKHQIECGGRGKTIASDEFAPSPLEVPLEYEGIVIPEIDLDNAARAALGMKGTIISEIIFSTLVQNKFVLIGDDISGLKRADRRTLKTITLPKSYANLFDYYKMELQMYGVEFGPLKLLAEMVVNKIRSDSEVAEADSTLKTDERTEDSGHIFYEGKLISAEWVTQESKNKSLRSLRVGKRTIISSMAQDMLKEKGITIEYAAER</sequence>
<evidence type="ECO:0000313" key="2">
    <source>
        <dbReference type="Proteomes" id="UP001527099"/>
    </source>
</evidence>
<organism evidence="1 2">
    <name type="scientific">Paenibacillus alginolyticus</name>
    <dbReference type="NCBI Taxonomy" id="59839"/>
    <lineage>
        <taxon>Bacteria</taxon>
        <taxon>Bacillati</taxon>
        <taxon>Bacillota</taxon>
        <taxon>Bacilli</taxon>
        <taxon>Bacillales</taxon>
        <taxon>Paenibacillaceae</taxon>
        <taxon>Paenibacillus</taxon>
    </lineage>
</organism>
<protein>
    <submittedName>
        <fullName evidence="1">Uncharacterized protein</fullName>
    </submittedName>
</protein>
<gene>
    <name evidence="1" type="ORF">M5X19_33030</name>
</gene>
<comment type="caution">
    <text evidence="1">The sequence shown here is derived from an EMBL/GenBank/DDBJ whole genome shotgun (WGS) entry which is preliminary data.</text>
</comment>
<dbReference type="RefSeq" id="WP_268618295.1">
    <property type="nucleotide sequence ID" value="NZ_JAMDMX010000157.1"/>
</dbReference>
<keyword evidence="2" id="KW-1185">Reference proteome</keyword>